<dbReference type="InterPro" id="IPR047187">
    <property type="entry name" value="SF1_C_Upf1"/>
</dbReference>
<dbReference type="InParanoid" id="A0A1Y2GCR0"/>
<keyword evidence="2" id="KW-0677">Repeat</keyword>
<dbReference type="FunFam" id="3.40.50.300:FF:001366">
    <property type="entry name" value="ATP binding protein, putative"/>
    <property type="match status" value="1"/>
</dbReference>
<feature type="region of interest" description="Disordered" evidence="6">
    <location>
        <begin position="34"/>
        <end position="108"/>
    </location>
</feature>
<dbReference type="GO" id="GO:0031048">
    <property type="term" value="P:regulatory ncRNA-mediated heterochromatin formation"/>
    <property type="evidence" value="ECO:0007669"/>
    <property type="project" value="TreeGrafter"/>
</dbReference>
<evidence type="ECO:0000256" key="1">
    <source>
        <dbReference type="ARBA" id="ARBA00022723"/>
    </source>
</evidence>
<name>A0A1Y2GCR0_9FUNG</name>
<keyword evidence="3 5" id="KW-0863">Zinc-finger</keyword>
<dbReference type="SMART" id="SM00356">
    <property type="entry name" value="ZnF_C3H1"/>
    <property type="match status" value="1"/>
</dbReference>
<accession>A0A1Y2GCR0</accession>
<dbReference type="InterPro" id="IPR027417">
    <property type="entry name" value="P-loop_NTPase"/>
</dbReference>
<feature type="domain" description="C3H1-type" evidence="7">
    <location>
        <begin position="1"/>
        <end position="29"/>
    </location>
</feature>
<keyword evidence="8" id="KW-0378">Hydrolase</keyword>
<dbReference type="RefSeq" id="XP_021877433.1">
    <property type="nucleotide sequence ID" value="XM_022022224.1"/>
</dbReference>
<dbReference type="CDD" id="cd06008">
    <property type="entry name" value="NF-X1-zinc-finger"/>
    <property type="match status" value="1"/>
</dbReference>
<keyword evidence="9" id="KW-1185">Reference proteome</keyword>
<dbReference type="GO" id="GO:0031380">
    <property type="term" value="C:nuclear RNA-directed RNA polymerase complex"/>
    <property type="evidence" value="ECO:0007669"/>
    <property type="project" value="TreeGrafter"/>
</dbReference>
<dbReference type="SUPFAM" id="SSF90229">
    <property type="entry name" value="CCCH zinc finger"/>
    <property type="match status" value="1"/>
</dbReference>
<dbReference type="InterPro" id="IPR000967">
    <property type="entry name" value="Znf_NFX1"/>
</dbReference>
<dbReference type="Proteomes" id="UP000193648">
    <property type="component" value="Unassembled WGS sequence"/>
</dbReference>
<dbReference type="Gene3D" id="3.40.50.300">
    <property type="entry name" value="P-loop containing nucleotide triphosphate hydrolases"/>
    <property type="match status" value="3"/>
</dbReference>
<sequence>MHAQKVCRTYQDTGSCRFGDGCKFAHVGGPSQGFGLGARKAAATWFDEPSPSRQPPQRQPSSPVSQQDRRQYGGSGYSDQRSKPGPNNKQHQMNPRHGAGKKQQQKVNNIPKEEKNLYNDIKKPIPILDDSWKCDFPRSNFRFQSICPTYNDIDADEYPDPPENIIHRGYDSTEQYLHTHFELLRADCILPVRFAIRSYRNGTVDDNDMMMYRNVRPTALLFATIGLVHRMSFVVDGHRVNWRQSKRLIPGTIVCLSTDEFKTYRFATVIERDLQFLENPRELRIGIKFIDSDPMLDFNPDVCYTMIEAMQGYYEAYQHVLRVLQDIDPSTLPFQQQLVELEPELNQPPYSRHIDELWDKEFIEDQISEFPEVMKRDAFKMERKRLDPFEIPSEKPKRREIQPNVVDAMRRMLTKDFAVVQGPPGTGKTFLGLLTTYILLMHTRVADTGPIVIVCQTNHALDQFLEGILKFEENIIRLGSRSKSPLIQPRTLYNVRQQYRENPEEARKAGMGSSAPGRLFKLKNKVESDMLELLEELSVEYVPLAKFLELNIITQEQFDSFAYDGWVTRFDQEENPTAEPWLQAAPPVHDPNAISIFDDALLKEDYVPEIDEEELEERVDEFNVSNLDDTKVTGRNVDMKQSVVCHVDDILVGDITPYLKIPNVHDIPGEKRLGVYKQWLQRYHAHLMRKLGDLHKIFTLICENIRNHFRRNDVTLLKTARVIGMTTTAASKYHDILYLLRPKVMLCEEASETLEAHLMCALTPSVQHFILIGDHQQLRPSMSVHDLKHKNIDVSLFERLVLNGFPFTVLNCQRRMRPEIRNLVSPIYKKLTDHESVHQYDNVRGMVHNLWFLTHEESDSIGANNSHVNIHEAGVACRLAIYLLHQGYDPSEITILTMYSSQRNSIMEKLRQSHTMDAERVRVSTVDAFQGEENEVIILSLVRSNSNNSIGFLRASNRVCVALSRARKGMYIIGNGRMLMEQSKLWQTIVNGLIQGDPSQWKMGNRMKLRCVRHPEVISEVGLESDFDQVQHGGCSKPCQGTFPECGHPCPFQCHAGDHEDMECRQPCGRMLTCGVHFCNQNCGAACKPCNICR</sequence>
<reference evidence="8 9" key="1">
    <citation type="submission" date="2016-07" db="EMBL/GenBank/DDBJ databases">
        <title>Pervasive Adenine N6-methylation of Active Genes in Fungi.</title>
        <authorList>
            <consortium name="DOE Joint Genome Institute"/>
            <person name="Mondo S.J."/>
            <person name="Dannebaum R.O."/>
            <person name="Kuo R.C."/>
            <person name="Labutti K."/>
            <person name="Haridas S."/>
            <person name="Kuo A."/>
            <person name="Salamov A."/>
            <person name="Ahrendt S.R."/>
            <person name="Lipzen A."/>
            <person name="Sullivan W."/>
            <person name="Andreopoulos W.B."/>
            <person name="Clum A."/>
            <person name="Lindquist E."/>
            <person name="Daum C."/>
            <person name="Ramamoorthy G.K."/>
            <person name="Gryganskyi A."/>
            <person name="Culley D."/>
            <person name="Magnuson J.K."/>
            <person name="James T.Y."/>
            <person name="O'Malley M.A."/>
            <person name="Stajich J.E."/>
            <person name="Spatafora J.W."/>
            <person name="Visel A."/>
            <person name="Grigoriev I.V."/>
        </authorList>
    </citation>
    <scope>NUCLEOTIDE SEQUENCE [LARGE SCALE GENOMIC DNA]</scope>
    <source>
        <strain evidence="8 9">NRRL 3116</strain>
    </source>
</reference>
<dbReference type="Pfam" id="PF00642">
    <property type="entry name" value="zf-CCCH"/>
    <property type="match status" value="1"/>
</dbReference>
<proteinExistence type="predicted"/>
<dbReference type="Gene3D" id="4.10.1000.10">
    <property type="entry name" value="Zinc finger, CCCH-type"/>
    <property type="match status" value="1"/>
</dbReference>
<dbReference type="InterPro" id="IPR057373">
    <property type="entry name" value="ZNFX1"/>
</dbReference>
<evidence type="ECO:0000313" key="8">
    <source>
        <dbReference type="EMBL" id="ORZ06164.1"/>
    </source>
</evidence>
<dbReference type="PANTHER" id="PTHR10887">
    <property type="entry name" value="DNA2/NAM7 HELICASE FAMILY"/>
    <property type="match status" value="1"/>
</dbReference>
<dbReference type="GO" id="GO:0004386">
    <property type="term" value="F:helicase activity"/>
    <property type="evidence" value="ECO:0007669"/>
    <property type="project" value="InterPro"/>
</dbReference>
<dbReference type="Pfam" id="PF13086">
    <property type="entry name" value="AAA_11"/>
    <property type="match status" value="1"/>
</dbReference>
<protein>
    <submittedName>
        <fullName evidence="8">p-loop containing nucleoside triphosphate hydrolase protein</fullName>
    </submittedName>
</protein>
<dbReference type="AlphaFoldDB" id="A0A1Y2GCR0"/>
<dbReference type="OrthoDB" id="409395at2759"/>
<evidence type="ECO:0000259" key="7">
    <source>
        <dbReference type="PROSITE" id="PS50103"/>
    </source>
</evidence>
<evidence type="ECO:0000313" key="9">
    <source>
        <dbReference type="Proteomes" id="UP000193648"/>
    </source>
</evidence>
<dbReference type="InterPro" id="IPR045055">
    <property type="entry name" value="DNA2/NAM7-like"/>
</dbReference>
<gene>
    <name evidence="8" type="ORF">BCR41DRAFT_341025</name>
</gene>
<evidence type="ECO:0000256" key="5">
    <source>
        <dbReference type="PROSITE-ProRule" id="PRU00723"/>
    </source>
</evidence>
<dbReference type="GeneID" id="33564068"/>
<dbReference type="InterPro" id="IPR041677">
    <property type="entry name" value="DNA2/NAM7_AAA_11"/>
</dbReference>
<dbReference type="Pfam" id="PF25396">
    <property type="entry name" value="ZNFX1"/>
    <property type="match status" value="1"/>
</dbReference>
<feature type="zinc finger region" description="C3H1-type" evidence="5">
    <location>
        <begin position="1"/>
        <end position="29"/>
    </location>
</feature>
<dbReference type="InterPro" id="IPR041679">
    <property type="entry name" value="DNA2/NAM7-like_C"/>
</dbReference>
<organism evidence="8 9">
    <name type="scientific">Lobosporangium transversale</name>
    <dbReference type="NCBI Taxonomy" id="64571"/>
    <lineage>
        <taxon>Eukaryota</taxon>
        <taxon>Fungi</taxon>
        <taxon>Fungi incertae sedis</taxon>
        <taxon>Mucoromycota</taxon>
        <taxon>Mortierellomycotina</taxon>
        <taxon>Mortierellomycetes</taxon>
        <taxon>Mortierellales</taxon>
        <taxon>Mortierellaceae</taxon>
        <taxon>Lobosporangium</taxon>
    </lineage>
</organism>
<dbReference type="PROSITE" id="PS50103">
    <property type="entry name" value="ZF_C3H1"/>
    <property type="match status" value="1"/>
</dbReference>
<dbReference type="EMBL" id="MCFF01000047">
    <property type="protein sequence ID" value="ORZ06164.1"/>
    <property type="molecule type" value="Genomic_DNA"/>
</dbReference>
<dbReference type="InterPro" id="IPR000571">
    <property type="entry name" value="Znf_CCCH"/>
</dbReference>
<evidence type="ECO:0000256" key="2">
    <source>
        <dbReference type="ARBA" id="ARBA00022737"/>
    </source>
</evidence>
<dbReference type="PANTHER" id="PTHR10887:SF341">
    <property type="entry name" value="NFX1-TYPE ZINC FINGER-CONTAINING PROTEIN 1"/>
    <property type="match status" value="1"/>
</dbReference>
<dbReference type="Pfam" id="PF13087">
    <property type="entry name" value="AAA_12"/>
    <property type="match status" value="1"/>
</dbReference>
<dbReference type="CDD" id="cd18808">
    <property type="entry name" value="SF1_C_Upf1"/>
    <property type="match status" value="1"/>
</dbReference>
<evidence type="ECO:0000256" key="4">
    <source>
        <dbReference type="ARBA" id="ARBA00022833"/>
    </source>
</evidence>
<dbReference type="GO" id="GO:0016787">
    <property type="term" value="F:hydrolase activity"/>
    <property type="evidence" value="ECO:0007669"/>
    <property type="project" value="UniProtKB-KW"/>
</dbReference>
<dbReference type="SUPFAM" id="SSF52540">
    <property type="entry name" value="P-loop containing nucleoside triphosphate hydrolases"/>
    <property type="match status" value="1"/>
</dbReference>
<evidence type="ECO:0000256" key="6">
    <source>
        <dbReference type="SAM" id="MobiDB-lite"/>
    </source>
</evidence>
<dbReference type="STRING" id="64571.A0A1Y2GCR0"/>
<keyword evidence="4 5" id="KW-0862">Zinc</keyword>
<dbReference type="GO" id="GO:0008270">
    <property type="term" value="F:zinc ion binding"/>
    <property type="evidence" value="ECO:0007669"/>
    <property type="project" value="UniProtKB-KW"/>
</dbReference>
<keyword evidence="1 5" id="KW-0479">Metal-binding</keyword>
<dbReference type="InterPro" id="IPR036855">
    <property type="entry name" value="Znf_CCCH_sf"/>
</dbReference>
<evidence type="ECO:0000256" key="3">
    <source>
        <dbReference type="ARBA" id="ARBA00022771"/>
    </source>
</evidence>
<dbReference type="SMART" id="SM00438">
    <property type="entry name" value="ZnF_NFX"/>
    <property type="match status" value="2"/>
</dbReference>
<comment type="caution">
    <text evidence="8">The sequence shown here is derived from an EMBL/GenBank/DDBJ whole genome shotgun (WGS) entry which is preliminary data.</text>
</comment>
<dbReference type="FunCoup" id="A0A1Y2GCR0">
    <property type="interactions" value="4"/>
</dbReference>